<dbReference type="EMBL" id="MDKE01000009">
    <property type="protein sequence ID" value="OIN12754.1"/>
    <property type="molecule type" value="Genomic_DNA"/>
</dbReference>
<name>A0A1J4QJ68_9GAMM</name>
<evidence type="ECO:0000313" key="2">
    <source>
        <dbReference type="EMBL" id="OIN12754.1"/>
    </source>
</evidence>
<sequence>MAKEAGKEANDGEFHARFYRNGPDHAAGEQIDFVHVRRRFDFRSIEIGRWVTRPERERAAGLFFDALCDLMLILQGPEPLVSLRGTLSLQYGIGGRPGVSAHYNPATRCFSLAKNAGPGSIAHEWFHAFDHYMADKAIAGAARGAFASRAWLNDAATLDHPLNDLLFDCFHTILLDADGGEPSPLFKASAATDRRLNTFYYSQPEELCARAFEAFVQDAAIKNGFLVKGTRATKEAELGLYPRGEQRERINAAFGRYFRTLGAALQRRG</sequence>
<organism evidence="2 3">
    <name type="scientific">Oceanisphaera psychrotolerans</name>
    <dbReference type="NCBI Taxonomy" id="1414654"/>
    <lineage>
        <taxon>Bacteria</taxon>
        <taxon>Pseudomonadati</taxon>
        <taxon>Pseudomonadota</taxon>
        <taxon>Gammaproteobacteria</taxon>
        <taxon>Aeromonadales</taxon>
        <taxon>Aeromonadaceae</taxon>
        <taxon>Oceanisphaera</taxon>
    </lineage>
</organism>
<accession>A0A1J4QJ68</accession>
<dbReference type="Proteomes" id="UP000243073">
    <property type="component" value="Unassembled WGS sequence"/>
</dbReference>
<gene>
    <name evidence="2" type="ORF">BFR47_11325</name>
</gene>
<evidence type="ECO:0000259" key="1">
    <source>
        <dbReference type="Pfam" id="PF18796"/>
    </source>
</evidence>
<dbReference type="OrthoDB" id="343736at2"/>
<keyword evidence="3" id="KW-1185">Reference proteome</keyword>
<dbReference type="AlphaFoldDB" id="A0A1J4QJ68"/>
<dbReference type="InterPro" id="IPR041047">
    <property type="entry name" value="LPD1"/>
</dbReference>
<dbReference type="NCBIfam" id="NF041907">
    <property type="entry name" value="CLCA_X"/>
    <property type="match status" value="1"/>
</dbReference>
<protein>
    <recommendedName>
        <fullName evidence="1">Large polyvalent protein-associated domain-containing protein</fullName>
    </recommendedName>
</protein>
<proteinExistence type="predicted"/>
<comment type="caution">
    <text evidence="2">The sequence shown here is derived from an EMBL/GenBank/DDBJ whole genome shotgun (WGS) entry which is preliminary data.</text>
</comment>
<reference evidence="2 3" key="1">
    <citation type="submission" date="2016-07" db="EMBL/GenBank/DDBJ databases">
        <title>Draft Genome Sequence of Oceanisphaera psychrotolerans, isolated from coastal sediment samples.</title>
        <authorList>
            <person name="Zhuo S."/>
            <person name="Ruan Z."/>
        </authorList>
    </citation>
    <scope>NUCLEOTIDE SEQUENCE [LARGE SCALE GENOMIC DNA]</scope>
    <source>
        <strain evidence="2 3">LAM-WHM-ZC</strain>
    </source>
</reference>
<feature type="domain" description="Large polyvalent protein-associated" evidence="1">
    <location>
        <begin position="193"/>
        <end position="264"/>
    </location>
</feature>
<dbReference type="RefSeq" id="WP_071471820.1">
    <property type="nucleotide sequence ID" value="NZ_MDKE01000009.1"/>
</dbReference>
<dbReference type="Pfam" id="PF18796">
    <property type="entry name" value="LPD1"/>
    <property type="match status" value="1"/>
</dbReference>
<evidence type="ECO:0000313" key="3">
    <source>
        <dbReference type="Proteomes" id="UP000243073"/>
    </source>
</evidence>
<dbReference type="STRING" id="1414654.BFR47_11325"/>